<evidence type="ECO:0000259" key="2">
    <source>
        <dbReference type="Pfam" id="PF00534"/>
    </source>
</evidence>
<dbReference type="RefSeq" id="WP_146963405.1">
    <property type="nucleotide sequence ID" value="NZ_AP019835.1"/>
</dbReference>
<evidence type="ECO:0000313" key="3">
    <source>
        <dbReference type="EMBL" id="BBM48888.1"/>
    </source>
</evidence>
<keyword evidence="1 3" id="KW-0808">Transferase</keyword>
<dbReference type="EMBL" id="AP019835">
    <property type="protein sequence ID" value="BBM48888.1"/>
    <property type="molecule type" value="Genomic_DNA"/>
</dbReference>
<dbReference type="GO" id="GO:0009103">
    <property type="term" value="P:lipopolysaccharide biosynthetic process"/>
    <property type="evidence" value="ECO:0007669"/>
    <property type="project" value="TreeGrafter"/>
</dbReference>
<name>A0A510KB37_9FUSO</name>
<protein>
    <submittedName>
        <fullName evidence="3">Glycosyltransferase, group 1 family protein</fullName>
    </submittedName>
</protein>
<dbReference type="AlphaFoldDB" id="A0A510KB37"/>
<sequence>MNKKTIVLSGINLIEGGPLTIYKECLKYVENYLLENYEIVALVHSKELFSEFDSRIKFVECRDSKKSYLKRFYYEYFYFKKLSKKLKPYLWFSLHDMTPNVIADKRAVYCHNPIIFYNINKKDMINEFKMFMFSKFYKYVYKINIQRNDFVVVQQDWIRKRFKKIFKTKNVIVAHPNVVIDNLDLEKTKQNNIKIVKNSFLYPSFPRVFKNFEVICEAVKILEETNIRDFTVYLTIDGSENSYSKKLFEKYKDLKNLKFLGLLKRKELMEYYKSSENIIFPSKLETWGLPISEAKAFGKNIILADLEYAHETLGTYENVMFFDPDNAKELSEKMKILINDRENKENIKFDGNIKKNIEKPYCKNWKELFDILLFN</sequence>
<dbReference type="PANTHER" id="PTHR46401">
    <property type="entry name" value="GLYCOSYLTRANSFERASE WBBK-RELATED"/>
    <property type="match status" value="1"/>
</dbReference>
<evidence type="ECO:0000313" key="4">
    <source>
        <dbReference type="Proteomes" id="UP000321501"/>
    </source>
</evidence>
<dbReference type="Gene3D" id="3.40.50.2000">
    <property type="entry name" value="Glycogen Phosphorylase B"/>
    <property type="match status" value="2"/>
</dbReference>
<gene>
    <name evidence="3" type="ORF">JMUB3934_0158</name>
</gene>
<dbReference type="GO" id="GO:0016757">
    <property type="term" value="F:glycosyltransferase activity"/>
    <property type="evidence" value="ECO:0007669"/>
    <property type="project" value="InterPro"/>
</dbReference>
<dbReference type="PANTHER" id="PTHR46401:SF2">
    <property type="entry name" value="GLYCOSYLTRANSFERASE WBBK-RELATED"/>
    <property type="match status" value="1"/>
</dbReference>
<reference evidence="3 4" key="1">
    <citation type="submission" date="2019-07" db="EMBL/GenBank/DDBJ databases">
        <title>Complete Genome Sequence of Leptotrichia wadei Strain JMUB3934.</title>
        <authorList>
            <person name="Watanabe S."/>
            <person name="Cui L."/>
        </authorList>
    </citation>
    <scope>NUCLEOTIDE SEQUENCE [LARGE SCALE GENOMIC DNA]</scope>
    <source>
        <strain evidence="3 4">JMUB3934</strain>
    </source>
</reference>
<proteinExistence type="predicted"/>
<dbReference type="InterPro" id="IPR001296">
    <property type="entry name" value="Glyco_trans_1"/>
</dbReference>
<accession>A0A510KB37</accession>
<feature type="domain" description="Glycosyl transferase family 1" evidence="2">
    <location>
        <begin position="210"/>
        <end position="348"/>
    </location>
</feature>
<dbReference type="SUPFAM" id="SSF53756">
    <property type="entry name" value="UDP-Glycosyltransferase/glycogen phosphorylase"/>
    <property type="match status" value="1"/>
</dbReference>
<dbReference type="Proteomes" id="UP000321501">
    <property type="component" value="Chromosome"/>
</dbReference>
<organism evidence="3 4">
    <name type="scientific">Leptotrichia wadei</name>
    <dbReference type="NCBI Taxonomy" id="157687"/>
    <lineage>
        <taxon>Bacteria</taxon>
        <taxon>Fusobacteriati</taxon>
        <taxon>Fusobacteriota</taxon>
        <taxon>Fusobacteriia</taxon>
        <taxon>Fusobacteriales</taxon>
        <taxon>Leptotrichiaceae</taxon>
        <taxon>Leptotrichia</taxon>
    </lineage>
</organism>
<dbReference type="Pfam" id="PF00534">
    <property type="entry name" value="Glycos_transf_1"/>
    <property type="match status" value="1"/>
</dbReference>
<evidence type="ECO:0000256" key="1">
    <source>
        <dbReference type="ARBA" id="ARBA00022679"/>
    </source>
</evidence>